<evidence type="ECO:0000313" key="3">
    <source>
        <dbReference type="Proteomes" id="UP000749559"/>
    </source>
</evidence>
<dbReference type="Pfam" id="PF15279">
    <property type="entry name" value="SOBP"/>
    <property type="match status" value="1"/>
</dbReference>
<name>A0A8J1XJP5_OWEFU</name>
<feature type="region of interest" description="Disordered" evidence="1">
    <location>
        <begin position="635"/>
        <end position="664"/>
    </location>
</feature>
<dbReference type="PANTHER" id="PTHR23186">
    <property type="entry name" value="RETINOIC ACID-INDUCED PROTEIN 2"/>
    <property type="match status" value="1"/>
</dbReference>
<organism evidence="2 3">
    <name type="scientific">Owenia fusiformis</name>
    <name type="common">Polychaete worm</name>
    <dbReference type="NCBI Taxonomy" id="6347"/>
    <lineage>
        <taxon>Eukaryota</taxon>
        <taxon>Metazoa</taxon>
        <taxon>Spiralia</taxon>
        <taxon>Lophotrochozoa</taxon>
        <taxon>Annelida</taxon>
        <taxon>Polychaeta</taxon>
        <taxon>Sedentaria</taxon>
        <taxon>Canalipalpata</taxon>
        <taxon>Sabellida</taxon>
        <taxon>Oweniida</taxon>
        <taxon>Oweniidae</taxon>
        <taxon>Owenia</taxon>
    </lineage>
</organism>
<feature type="region of interest" description="Disordered" evidence="1">
    <location>
        <begin position="484"/>
        <end position="621"/>
    </location>
</feature>
<dbReference type="OrthoDB" id="6250723at2759"/>
<feature type="region of interest" description="Disordered" evidence="1">
    <location>
        <begin position="370"/>
        <end position="404"/>
    </location>
</feature>
<accession>A0A8J1XJP5</accession>
<protein>
    <submittedName>
        <fullName evidence="2">Uncharacterized protein</fullName>
    </submittedName>
</protein>
<feature type="compositionally biased region" description="Polar residues" evidence="1">
    <location>
        <begin position="312"/>
        <end position="339"/>
    </location>
</feature>
<feature type="region of interest" description="Disordered" evidence="1">
    <location>
        <begin position="703"/>
        <end position="748"/>
    </location>
</feature>
<sequence>MEPKKNGNNLESKDRTGKQGKETQEDIKNFAETTMNEMLGWYGYEKICSGETEKLNLNRYERPDDESDSENEADCDVPRQRIQVKDGASRDVDVTEDGRKEEVRKGTSDLATQHQNLVSALTNGIVTAHKNALDGSRYALCNWCQKFGVTLYSLKTTNGTKKFCSEDCFTQCRRASFKKNKICDWCKHVRHTADYVEFQDGEQQFQFCSDKCLNQYKMNIFCYEAQEHLIQMQSKLETEKKSMPSPKKQGKEVLITPDLWTQSKQDKTVAQSHLMIDEAEKPHNAYPEDRIKLRNHDRKRARLLEAPILGHESTSTPQSEMDSRASSLSPATSDGSSISPLSHKLLSSLRDLPGGHGMLLKEALTSSRPTVVRAPLSGNSSTSAAVSPAQAKTPNQRPNGTSTPPLIQIPAGNIPPMFLPPGMPMPGLPLPPYPYPPYPCPPGMPGFAPPPTLMVPFPLPIPIPIPIPVPFPVKDGKPVLLPEFSRPSRCSSSSSEGHTQKPPLSSDIEIVRTNYLIKEPNTTSKDYQNQNERSPSRQNDCSPPMYIDRSLSRHIDQSFQRRREQSTERQHDRSPSRERVEVVERHYLVSPRSDNQSQPSPLSSPNSMKLRTEPCNTQNSTVSSMDYYENEAMDLSQDKKRPSLPERPLSNSSSMGRLSPRVSPRVSFLSDGKMVPHGLVLPIITPPAAPDVKPEPPLVVVDTPLKPPLDSKYSSRRGRILDAPQVPPIKKRNRSPSPERHHYRHDFRSAAYPKRKCFRPKLNKTKVLVRN</sequence>
<dbReference type="EMBL" id="CAIIXF020000011">
    <property type="protein sequence ID" value="CAH1799088.1"/>
    <property type="molecule type" value="Genomic_DNA"/>
</dbReference>
<feature type="region of interest" description="Disordered" evidence="1">
    <location>
        <begin position="61"/>
        <end position="107"/>
    </location>
</feature>
<feature type="compositionally biased region" description="Acidic residues" evidence="1">
    <location>
        <begin position="63"/>
        <end position="75"/>
    </location>
</feature>
<comment type="caution">
    <text evidence="2">The sequence shown here is derived from an EMBL/GenBank/DDBJ whole genome shotgun (WGS) entry which is preliminary data.</text>
</comment>
<keyword evidence="3" id="KW-1185">Reference proteome</keyword>
<feature type="compositionally biased region" description="Polar residues" evidence="1">
    <location>
        <begin position="377"/>
        <end position="404"/>
    </location>
</feature>
<evidence type="ECO:0000313" key="2">
    <source>
        <dbReference type="EMBL" id="CAH1799088.1"/>
    </source>
</evidence>
<reference evidence="2" key="1">
    <citation type="submission" date="2022-03" db="EMBL/GenBank/DDBJ databases">
        <authorList>
            <person name="Martin C."/>
        </authorList>
    </citation>
    <scope>NUCLEOTIDE SEQUENCE</scope>
</reference>
<evidence type="ECO:0000256" key="1">
    <source>
        <dbReference type="SAM" id="MobiDB-lite"/>
    </source>
</evidence>
<feature type="compositionally biased region" description="Low complexity" evidence="1">
    <location>
        <begin position="593"/>
        <end position="607"/>
    </location>
</feature>
<dbReference type="AlphaFoldDB" id="A0A8J1XJP5"/>
<feature type="region of interest" description="Disordered" evidence="1">
    <location>
        <begin position="1"/>
        <end position="27"/>
    </location>
</feature>
<feature type="region of interest" description="Disordered" evidence="1">
    <location>
        <begin position="305"/>
        <end position="339"/>
    </location>
</feature>
<dbReference type="InterPro" id="IPR026092">
    <property type="entry name" value="RAI2/SOBP"/>
</dbReference>
<feature type="compositionally biased region" description="Low complexity" evidence="1">
    <location>
        <begin position="485"/>
        <end position="495"/>
    </location>
</feature>
<gene>
    <name evidence="2" type="ORF">OFUS_LOCUS23143</name>
</gene>
<feature type="compositionally biased region" description="Basic and acidic residues" evidence="1">
    <location>
        <begin position="76"/>
        <end position="107"/>
    </location>
</feature>
<dbReference type="GO" id="GO:0048513">
    <property type="term" value="P:animal organ development"/>
    <property type="evidence" value="ECO:0007669"/>
    <property type="project" value="TreeGrafter"/>
</dbReference>
<feature type="compositionally biased region" description="Polar residues" evidence="1">
    <location>
        <begin position="520"/>
        <end position="541"/>
    </location>
</feature>
<dbReference type="GO" id="GO:0005634">
    <property type="term" value="C:nucleus"/>
    <property type="evidence" value="ECO:0007669"/>
    <property type="project" value="TreeGrafter"/>
</dbReference>
<dbReference type="PANTHER" id="PTHR23186:SF4">
    <property type="entry name" value="GH22790P"/>
    <property type="match status" value="1"/>
</dbReference>
<proteinExistence type="predicted"/>
<dbReference type="Proteomes" id="UP000749559">
    <property type="component" value="Unassembled WGS sequence"/>
</dbReference>
<feature type="compositionally biased region" description="Basic and acidic residues" evidence="1">
    <location>
        <begin position="550"/>
        <end position="587"/>
    </location>
</feature>